<keyword evidence="2" id="KW-0808">Transferase</keyword>
<dbReference type="InterPro" id="IPR022642">
    <property type="entry name" value="CheR_C"/>
</dbReference>
<dbReference type="SUPFAM" id="SSF47757">
    <property type="entry name" value="Chemotaxis receptor methyltransferase CheR, N-terminal domain"/>
    <property type="match status" value="1"/>
</dbReference>
<name>A0ABR6W415_9BACT</name>
<keyword evidence="3" id="KW-1185">Reference proteome</keyword>
<evidence type="ECO:0000259" key="1">
    <source>
        <dbReference type="PROSITE" id="PS50123"/>
    </source>
</evidence>
<dbReference type="SUPFAM" id="SSF53335">
    <property type="entry name" value="S-adenosyl-L-methionine-dependent methyltransferases"/>
    <property type="match status" value="1"/>
</dbReference>
<accession>A0ABR6W415</accession>
<dbReference type="EMBL" id="VFIA01000008">
    <property type="protein sequence ID" value="MBC3791295.1"/>
    <property type="molecule type" value="Genomic_DNA"/>
</dbReference>
<feature type="domain" description="CheR-type methyltransferase" evidence="1">
    <location>
        <begin position="1"/>
        <end position="274"/>
    </location>
</feature>
<gene>
    <name evidence="2" type="ORF">FH603_1795</name>
</gene>
<dbReference type="Gene3D" id="3.40.50.150">
    <property type="entry name" value="Vaccinia Virus protein VP39"/>
    <property type="match status" value="1"/>
</dbReference>
<comment type="caution">
    <text evidence="2">The sequence shown here is derived from an EMBL/GenBank/DDBJ whole genome shotgun (WGS) entry which is preliminary data.</text>
</comment>
<keyword evidence="2" id="KW-0489">Methyltransferase</keyword>
<dbReference type="Pfam" id="PF01739">
    <property type="entry name" value="CheR"/>
    <property type="match status" value="1"/>
</dbReference>
<dbReference type="InterPro" id="IPR000780">
    <property type="entry name" value="CheR_MeTrfase"/>
</dbReference>
<dbReference type="GO" id="GO:0032259">
    <property type="term" value="P:methylation"/>
    <property type="evidence" value="ECO:0007669"/>
    <property type="project" value="UniProtKB-KW"/>
</dbReference>
<proteinExistence type="predicted"/>
<dbReference type="SMART" id="SM00138">
    <property type="entry name" value="MeTrc"/>
    <property type="match status" value="1"/>
</dbReference>
<dbReference type="PANTHER" id="PTHR24422">
    <property type="entry name" value="CHEMOTAXIS PROTEIN METHYLTRANSFERASE"/>
    <property type="match status" value="1"/>
</dbReference>
<dbReference type="GO" id="GO:0008168">
    <property type="term" value="F:methyltransferase activity"/>
    <property type="evidence" value="ECO:0007669"/>
    <property type="project" value="UniProtKB-KW"/>
</dbReference>
<dbReference type="PANTHER" id="PTHR24422:SF8">
    <property type="entry name" value="CHEMOTAXIS PROTEIN"/>
    <property type="match status" value="1"/>
</dbReference>
<evidence type="ECO:0000313" key="2">
    <source>
        <dbReference type="EMBL" id="MBC3791295.1"/>
    </source>
</evidence>
<dbReference type="RefSeq" id="WP_186737081.1">
    <property type="nucleotide sequence ID" value="NZ_VFIA01000008.1"/>
</dbReference>
<dbReference type="Proteomes" id="UP000700732">
    <property type="component" value="Unassembled WGS sequence"/>
</dbReference>
<reference evidence="2 3" key="1">
    <citation type="submission" date="2019-06" db="EMBL/GenBank/DDBJ databases">
        <title>Spirosoma utsteinense sp. nov. isolated from Antarctic ice-free soils.</title>
        <authorList>
            <person name="Tahon G."/>
        </authorList>
    </citation>
    <scope>NUCLEOTIDE SEQUENCE [LARGE SCALE GENOMIC DNA]</scope>
    <source>
        <strain evidence="2 3">LMG 31447</strain>
    </source>
</reference>
<organism evidence="2 3">
    <name type="scientific">Spirosoma utsteinense</name>
    <dbReference type="NCBI Taxonomy" id="2585773"/>
    <lineage>
        <taxon>Bacteria</taxon>
        <taxon>Pseudomonadati</taxon>
        <taxon>Bacteroidota</taxon>
        <taxon>Cytophagia</taxon>
        <taxon>Cytophagales</taxon>
        <taxon>Cytophagaceae</taxon>
        <taxon>Spirosoma</taxon>
    </lineage>
</organism>
<dbReference type="InterPro" id="IPR029063">
    <property type="entry name" value="SAM-dependent_MTases_sf"/>
</dbReference>
<dbReference type="Pfam" id="PF03705">
    <property type="entry name" value="CheR_N"/>
    <property type="match status" value="1"/>
</dbReference>
<dbReference type="PROSITE" id="PS50123">
    <property type="entry name" value="CHER"/>
    <property type="match status" value="1"/>
</dbReference>
<sequence length="274" mass="31851">MILQKAITTSELDELLALLRHHYGYDFSNYARASFQRQVLRCMEKSDIHTGPALISKLLNEKPFFDWFLESVTVNVTEMFRDPGFYSDMRTRIIPTLASYPVIKIWHAGCATGEEVYSMAILLWEAGLLNRTRIYATDINPTNLEKARQGIISLKAMKEYTVNYRMSGGTNDFSSYYTARYNHAIIRSELRKNIVFLQHNLVTDQVFNEFHLVCCRNVLIYFNHDLQNRVFRLFYDSLAPLGYLALGLKESLLMTDIRPQFDPIGSAKLFRRKT</sequence>
<evidence type="ECO:0000313" key="3">
    <source>
        <dbReference type="Proteomes" id="UP000700732"/>
    </source>
</evidence>
<protein>
    <submittedName>
        <fullName evidence="2">Chemotaxis protein methyltransferase CheR</fullName>
    </submittedName>
</protein>
<dbReference type="PRINTS" id="PR00996">
    <property type="entry name" value="CHERMTFRASE"/>
</dbReference>
<dbReference type="InterPro" id="IPR050903">
    <property type="entry name" value="Bact_Chemotaxis_MeTrfase"/>
</dbReference>
<dbReference type="InterPro" id="IPR022641">
    <property type="entry name" value="CheR_N"/>
</dbReference>